<dbReference type="PANTHER" id="PTHR43332">
    <property type="entry name" value="INNER MEMBRANE TRANSPORT PERMEASE YADH-RELATED"/>
    <property type="match status" value="1"/>
</dbReference>
<dbReference type="AlphaFoldDB" id="A0AAU8GVY2"/>
<protein>
    <recommendedName>
        <fullName evidence="5">Transport permease protein</fullName>
    </recommendedName>
</protein>
<dbReference type="KEGG" id="taut:V4D30_05370"/>
<dbReference type="PROSITE" id="PS51012">
    <property type="entry name" value="ABC_TM2"/>
    <property type="match status" value="1"/>
</dbReference>
<gene>
    <name evidence="7" type="ORF">V4D30_05370</name>
</gene>
<dbReference type="PANTHER" id="PTHR43332:SF2">
    <property type="entry name" value="INNER MEMBRANE TRANSPORT PERMEASE YADH"/>
    <property type="match status" value="1"/>
</dbReference>
<keyword evidence="4 5" id="KW-0472">Membrane</keyword>
<feature type="transmembrane region" description="Helical" evidence="5">
    <location>
        <begin position="108"/>
        <end position="129"/>
    </location>
</feature>
<evidence type="ECO:0000256" key="5">
    <source>
        <dbReference type="RuleBase" id="RU361157"/>
    </source>
</evidence>
<reference evidence="7" key="1">
    <citation type="submission" date="2024-01" db="EMBL/GenBank/DDBJ databases">
        <title>The first autotrophic representatives of the genus Thermodesulfovibrio.</title>
        <authorList>
            <person name="Maltseva A.I."/>
            <person name="Elcheninov A.G."/>
            <person name="Kublanov I.V."/>
            <person name="Lebedinsky A.V."/>
            <person name="Frolov E.N."/>
        </authorList>
    </citation>
    <scope>NUCLEOTIDE SEQUENCE</scope>
    <source>
        <strain evidence="7">3907-1M</strain>
    </source>
</reference>
<organism evidence="7">
    <name type="scientific">Thermodesulfovibrio autotrophicus</name>
    <dbReference type="NCBI Taxonomy" id="3118333"/>
    <lineage>
        <taxon>Bacteria</taxon>
        <taxon>Pseudomonadati</taxon>
        <taxon>Nitrospirota</taxon>
        <taxon>Thermodesulfovibrionia</taxon>
        <taxon>Thermodesulfovibrionales</taxon>
        <taxon>Thermodesulfovibrionaceae</taxon>
        <taxon>Thermodesulfovibrio</taxon>
    </lineage>
</organism>
<dbReference type="InterPro" id="IPR052522">
    <property type="entry name" value="ABC-2_transport_permease"/>
</dbReference>
<dbReference type="GO" id="GO:0043190">
    <property type="term" value="C:ATP-binding cassette (ABC) transporter complex"/>
    <property type="evidence" value="ECO:0007669"/>
    <property type="project" value="InterPro"/>
</dbReference>
<dbReference type="PRINTS" id="PR00164">
    <property type="entry name" value="ABC2TRNSPORT"/>
</dbReference>
<keyword evidence="5" id="KW-1003">Cell membrane</keyword>
<dbReference type="RefSeq" id="WP_353683304.1">
    <property type="nucleotide sequence ID" value="NZ_CP144373.1"/>
</dbReference>
<feature type="transmembrane region" description="Helical" evidence="5">
    <location>
        <begin position="21"/>
        <end position="43"/>
    </location>
</feature>
<dbReference type="EMBL" id="CP144373">
    <property type="protein sequence ID" value="XCH45762.1"/>
    <property type="molecule type" value="Genomic_DNA"/>
</dbReference>
<evidence type="ECO:0000313" key="7">
    <source>
        <dbReference type="EMBL" id="XCH45762.1"/>
    </source>
</evidence>
<comment type="subcellular location">
    <subcellularLocation>
        <location evidence="5">Cell membrane</location>
        <topology evidence="5">Multi-pass membrane protein</topology>
    </subcellularLocation>
    <subcellularLocation>
        <location evidence="1">Membrane</location>
        <topology evidence="1">Multi-pass membrane protein</topology>
    </subcellularLocation>
</comment>
<feature type="transmembrane region" description="Helical" evidence="5">
    <location>
        <begin position="55"/>
        <end position="76"/>
    </location>
</feature>
<evidence type="ECO:0000256" key="3">
    <source>
        <dbReference type="ARBA" id="ARBA00022989"/>
    </source>
</evidence>
<dbReference type="Pfam" id="PF01061">
    <property type="entry name" value="ABC2_membrane"/>
    <property type="match status" value="1"/>
</dbReference>
<evidence type="ECO:0000256" key="2">
    <source>
        <dbReference type="ARBA" id="ARBA00022692"/>
    </source>
</evidence>
<dbReference type="InterPro" id="IPR013525">
    <property type="entry name" value="ABC2_TM"/>
</dbReference>
<evidence type="ECO:0000259" key="6">
    <source>
        <dbReference type="PROSITE" id="PS51012"/>
    </source>
</evidence>
<sequence>MTGWYPVFIKEMLQFKRKLLRLGYIFSAMMAPIIYLITFGLGLGRTVKLSEGTDYLTFLLPGLVAMSSMNNSYSWVASSLNLSRLYFKTFQVYIQSPIKPFSIMIGEVLAGMVKGVFASLLIIAVGFVVPSKFSINLIFVLTLLLNCFMFACLGVITGMITKSHEDTATYSNFFIMPMAFFSGTFFSVERIPMIFKPVIYIMPLTHTNILIRKTFIDMDGAVSLCVIIFYCVIFFVIGSNLMKKYSE</sequence>
<feature type="transmembrane region" description="Helical" evidence="5">
    <location>
        <begin position="168"/>
        <end position="188"/>
    </location>
</feature>
<feature type="domain" description="ABC transmembrane type-2" evidence="6">
    <location>
        <begin position="23"/>
        <end position="245"/>
    </location>
</feature>
<comment type="similarity">
    <text evidence="5">Belongs to the ABC-2 integral membrane protein family.</text>
</comment>
<evidence type="ECO:0000256" key="4">
    <source>
        <dbReference type="ARBA" id="ARBA00023136"/>
    </source>
</evidence>
<dbReference type="GO" id="GO:0140359">
    <property type="term" value="F:ABC-type transporter activity"/>
    <property type="evidence" value="ECO:0007669"/>
    <property type="project" value="InterPro"/>
</dbReference>
<keyword evidence="5" id="KW-0813">Transport</keyword>
<dbReference type="InterPro" id="IPR047817">
    <property type="entry name" value="ABC2_TM_bact-type"/>
</dbReference>
<feature type="transmembrane region" description="Helical" evidence="5">
    <location>
        <begin position="135"/>
        <end position="156"/>
    </location>
</feature>
<keyword evidence="3 5" id="KW-1133">Transmembrane helix</keyword>
<proteinExistence type="inferred from homology"/>
<evidence type="ECO:0000256" key="1">
    <source>
        <dbReference type="ARBA" id="ARBA00004141"/>
    </source>
</evidence>
<name>A0AAU8GVY2_9BACT</name>
<dbReference type="InterPro" id="IPR000412">
    <property type="entry name" value="ABC_2_transport"/>
</dbReference>
<feature type="transmembrane region" description="Helical" evidence="5">
    <location>
        <begin position="221"/>
        <end position="242"/>
    </location>
</feature>
<accession>A0AAU8GVY2</accession>
<dbReference type="PIRSF" id="PIRSF006648">
    <property type="entry name" value="DrrB"/>
    <property type="match status" value="1"/>
</dbReference>
<keyword evidence="2 5" id="KW-0812">Transmembrane</keyword>